<keyword evidence="6" id="KW-1185">Reference proteome</keyword>
<dbReference type="EMBL" id="JANFAV010000006">
    <property type="protein sequence ID" value="MCW6535370.1"/>
    <property type="molecule type" value="Genomic_DNA"/>
</dbReference>
<dbReference type="GO" id="GO:0016491">
    <property type="term" value="F:oxidoreductase activity"/>
    <property type="evidence" value="ECO:0007669"/>
    <property type="project" value="UniProtKB-KW"/>
</dbReference>
<name>A0AA42CQ63_9SPHN</name>
<evidence type="ECO:0000313" key="6">
    <source>
        <dbReference type="Proteomes" id="UP001165565"/>
    </source>
</evidence>
<evidence type="ECO:0000259" key="4">
    <source>
        <dbReference type="SMART" id="SM00822"/>
    </source>
</evidence>
<proteinExistence type="inferred from homology"/>
<comment type="caution">
    <text evidence="5">The sequence shown here is derived from an EMBL/GenBank/DDBJ whole genome shotgun (WGS) entry which is preliminary data.</text>
</comment>
<organism evidence="5 6">
    <name type="scientific">Sphingomonas lycopersici</name>
    <dbReference type="NCBI Taxonomy" id="2951807"/>
    <lineage>
        <taxon>Bacteria</taxon>
        <taxon>Pseudomonadati</taxon>
        <taxon>Pseudomonadota</taxon>
        <taxon>Alphaproteobacteria</taxon>
        <taxon>Sphingomonadales</taxon>
        <taxon>Sphingomonadaceae</taxon>
        <taxon>Sphingomonas</taxon>
    </lineage>
</organism>
<dbReference type="Proteomes" id="UP001165565">
    <property type="component" value="Unassembled WGS sequence"/>
</dbReference>
<dbReference type="InterPro" id="IPR002347">
    <property type="entry name" value="SDR_fam"/>
</dbReference>
<dbReference type="Pfam" id="PF00106">
    <property type="entry name" value="adh_short"/>
    <property type="match status" value="1"/>
</dbReference>
<keyword evidence="2" id="KW-0560">Oxidoreductase</keyword>
<accession>A0AA42CQ63</accession>
<comment type="similarity">
    <text evidence="1 3">Belongs to the short-chain dehydrogenases/reductases (SDR) family.</text>
</comment>
<evidence type="ECO:0000256" key="2">
    <source>
        <dbReference type="ARBA" id="ARBA00023002"/>
    </source>
</evidence>
<protein>
    <submittedName>
        <fullName evidence="5">SDR family NAD(P)-dependent oxidoreductase</fullName>
    </submittedName>
</protein>
<dbReference type="PRINTS" id="PR00081">
    <property type="entry name" value="GDHRDH"/>
</dbReference>
<sequence length="299" mass="31322">MSIRFDDKVAIVTGAGGGLGREYALELARRGAKVVVNDLGGDRTGTGASDAAQKVVAEIEAAGGTAMANGASVTDYEQMAEMVARAKEKWGGVHVLINNAGVLRDKTFAKMEPADFEFVVKVHLIGSAFATKACWETFREQNYGRILMTASSTGLFGNFGQANYGAAKLGLAGLTKTLYLEGAKNNIKVNTIAPVAGTRMTEDLFPAEAFKAFSPEKVVPAALFLVSEDAPTNQIVGAGAGVFQASYVTLTDGKLLTGEDLSPEGVQKYWAEITNRTGEIVPESGAAQSMLIGKKLAGG</sequence>
<dbReference type="InterPro" id="IPR051687">
    <property type="entry name" value="Peroxisomal_Beta-Oxidation"/>
</dbReference>
<feature type="domain" description="Ketoreductase" evidence="4">
    <location>
        <begin position="8"/>
        <end position="184"/>
    </location>
</feature>
<dbReference type="AlphaFoldDB" id="A0AA42CQ63"/>
<dbReference type="PANTHER" id="PTHR45024">
    <property type="entry name" value="DEHYDROGENASES, SHORT CHAIN"/>
    <property type="match status" value="1"/>
</dbReference>
<dbReference type="PANTHER" id="PTHR45024:SF2">
    <property type="entry name" value="SCP2 DOMAIN-CONTAINING PROTEIN"/>
    <property type="match status" value="1"/>
</dbReference>
<reference evidence="5" key="1">
    <citation type="submission" date="2022-06" db="EMBL/GenBank/DDBJ databases">
        <title>Sphingomonas sp. nov. isolated from rhizosphere soil of tomato.</title>
        <authorList>
            <person name="Dong H."/>
            <person name="Gao R."/>
        </authorList>
    </citation>
    <scope>NUCLEOTIDE SEQUENCE</scope>
    <source>
        <strain evidence="5">MMSM24</strain>
    </source>
</reference>
<dbReference type="RefSeq" id="WP_179511919.1">
    <property type="nucleotide sequence ID" value="NZ_JANFAV010000006.1"/>
</dbReference>
<evidence type="ECO:0000256" key="3">
    <source>
        <dbReference type="RuleBase" id="RU000363"/>
    </source>
</evidence>
<dbReference type="SMART" id="SM00822">
    <property type="entry name" value="PKS_KR"/>
    <property type="match status" value="1"/>
</dbReference>
<dbReference type="PRINTS" id="PR00080">
    <property type="entry name" value="SDRFAMILY"/>
</dbReference>
<evidence type="ECO:0000313" key="5">
    <source>
        <dbReference type="EMBL" id="MCW6535370.1"/>
    </source>
</evidence>
<dbReference type="InterPro" id="IPR036291">
    <property type="entry name" value="NAD(P)-bd_dom_sf"/>
</dbReference>
<dbReference type="InterPro" id="IPR057326">
    <property type="entry name" value="KR_dom"/>
</dbReference>
<dbReference type="Gene3D" id="3.40.50.720">
    <property type="entry name" value="NAD(P)-binding Rossmann-like Domain"/>
    <property type="match status" value="1"/>
</dbReference>
<gene>
    <name evidence="5" type="ORF">NEE01_11310</name>
</gene>
<dbReference type="SUPFAM" id="SSF51735">
    <property type="entry name" value="NAD(P)-binding Rossmann-fold domains"/>
    <property type="match status" value="1"/>
</dbReference>
<evidence type="ECO:0000256" key="1">
    <source>
        <dbReference type="ARBA" id="ARBA00006484"/>
    </source>
</evidence>